<accession>A0A098LBY6</accession>
<keyword evidence="3" id="KW-0378">Hydrolase</keyword>
<evidence type="ECO:0000256" key="2">
    <source>
        <dbReference type="ARBA" id="ARBA00022723"/>
    </source>
</evidence>
<dbReference type="GO" id="GO:0019213">
    <property type="term" value="F:deacetylase activity"/>
    <property type="evidence" value="ECO:0007669"/>
    <property type="project" value="TreeGrafter"/>
</dbReference>
<dbReference type="OrthoDB" id="9774177at2"/>
<reference evidence="6 7" key="1">
    <citation type="submission" date="2014-09" db="EMBL/GenBank/DDBJ databases">
        <title>Sporocytophaga myxococcoides PG-01 genome sequencing.</title>
        <authorList>
            <person name="Liu L."/>
            <person name="Gao P.J."/>
            <person name="Chen G.J."/>
            <person name="Wang L.S."/>
        </authorList>
    </citation>
    <scope>NUCLEOTIDE SEQUENCE [LARGE SCALE GENOMIC DNA]</scope>
    <source>
        <strain evidence="6 7">PG-01</strain>
    </source>
</reference>
<evidence type="ECO:0000313" key="7">
    <source>
        <dbReference type="Proteomes" id="UP000030185"/>
    </source>
</evidence>
<dbReference type="Gene3D" id="3.20.20.370">
    <property type="entry name" value="Glycoside hydrolase/deacetylase"/>
    <property type="match status" value="1"/>
</dbReference>
<gene>
    <name evidence="6" type="ORF">MYP_1683</name>
</gene>
<dbReference type="eggNOG" id="COG3394">
    <property type="taxonomic scope" value="Bacteria"/>
</dbReference>
<dbReference type="AlphaFoldDB" id="A0A098LBY6"/>
<dbReference type="PANTHER" id="PTHR31609:SF1">
    <property type="entry name" value="CARBOHYDRATE DEACETYLASE"/>
    <property type="match status" value="1"/>
</dbReference>
<evidence type="ECO:0000256" key="4">
    <source>
        <dbReference type="ARBA" id="ARBA00022842"/>
    </source>
</evidence>
<dbReference type="Proteomes" id="UP000030185">
    <property type="component" value="Unassembled WGS sequence"/>
</dbReference>
<evidence type="ECO:0000256" key="1">
    <source>
        <dbReference type="ARBA" id="ARBA00001946"/>
    </source>
</evidence>
<keyword evidence="2" id="KW-0479">Metal-binding</keyword>
<keyword evidence="7" id="KW-1185">Reference proteome</keyword>
<dbReference type="InterPro" id="IPR011330">
    <property type="entry name" value="Glyco_hydro/deAcase_b/a-brl"/>
</dbReference>
<dbReference type="RefSeq" id="WP_045461434.1">
    <property type="nucleotide sequence ID" value="NZ_BBLT01000003.1"/>
</dbReference>
<dbReference type="Pfam" id="PF04794">
    <property type="entry name" value="YdjC"/>
    <property type="match status" value="1"/>
</dbReference>
<proteinExistence type="predicted"/>
<keyword evidence="4" id="KW-0460">Magnesium</keyword>
<name>A0A098LBY6_9BACT</name>
<comment type="cofactor">
    <cofactor evidence="1">
        <name>Mg(2+)</name>
        <dbReference type="ChEBI" id="CHEBI:18420"/>
    </cofactor>
</comment>
<sequence length="267" mass="30471">MDKRLIINADDFGWDAFATDGILELAKKRAISSTTVLATHVSSGDVRELIAIRNVSIGFHLNLIDGNPVSRHSLVKTLTDENGQFLSAQIIYKKFLLNTLSKAEIKTEVLNQIDRLAKMGVEISHADSHQHIHQYPVLGDFILKILNEAGIKKIRKLNTNRFSDKRRIILKVMSLYPHREIKNFISPQILLSDFSADKKADMEVFSKSLANAFDKYQTAEMMTHPGTTDKPGSYLKRKEEYEFLKSCEWKSFLEKNSVKLISFKELK</sequence>
<dbReference type="SUPFAM" id="SSF88713">
    <property type="entry name" value="Glycoside hydrolase/deacetylase"/>
    <property type="match status" value="1"/>
</dbReference>
<organism evidence="6 7">
    <name type="scientific">Sporocytophaga myxococcoides</name>
    <dbReference type="NCBI Taxonomy" id="153721"/>
    <lineage>
        <taxon>Bacteria</taxon>
        <taxon>Pseudomonadati</taxon>
        <taxon>Bacteroidota</taxon>
        <taxon>Cytophagia</taxon>
        <taxon>Cytophagales</taxon>
        <taxon>Cytophagaceae</taxon>
        <taxon>Sporocytophaga</taxon>
    </lineage>
</organism>
<evidence type="ECO:0000256" key="3">
    <source>
        <dbReference type="ARBA" id="ARBA00022801"/>
    </source>
</evidence>
<protein>
    <recommendedName>
        <fullName evidence="8">ChbG/HpnK family deacetylase</fullName>
    </recommendedName>
</protein>
<comment type="caution">
    <text evidence="6">The sequence shown here is derived from an EMBL/GenBank/DDBJ whole genome shotgun (WGS) entry which is preliminary data.</text>
</comment>
<dbReference type="GO" id="GO:0046872">
    <property type="term" value="F:metal ion binding"/>
    <property type="evidence" value="ECO:0007669"/>
    <property type="project" value="UniProtKB-KW"/>
</dbReference>
<dbReference type="STRING" id="153721.MYP_1683"/>
<dbReference type="PANTHER" id="PTHR31609">
    <property type="entry name" value="YDJC DEACETYLASE FAMILY MEMBER"/>
    <property type="match status" value="1"/>
</dbReference>
<dbReference type="EMBL" id="BBLT01000003">
    <property type="protein sequence ID" value="GAL84455.1"/>
    <property type="molecule type" value="Genomic_DNA"/>
</dbReference>
<evidence type="ECO:0000256" key="5">
    <source>
        <dbReference type="ARBA" id="ARBA00023277"/>
    </source>
</evidence>
<keyword evidence="5" id="KW-0119">Carbohydrate metabolism</keyword>
<dbReference type="GO" id="GO:0005975">
    <property type="term" value="P:carbohydrate metabolic process"/>
    <property type="evidence" value="ECO:0007669"/>
    <property type="project" value="InterPro"/>
</dbReference>
<evidence type="ECO:0008006" key="8">
    <source>
        <dbReference type="Google" id="ProtNLM"/>
    </source>
</evidence>
<dbReference type="InterPro" id="IPR006879">
    <property type="entry name" value="YdjC-like"/>
</dbReference>
<dbReference type="GO" id="GO:0016787">
    <property type="term" value="F:hydrolase activity"/>
    <property type="evidence" value="ECO:0007669"/>
    <property type="project" value="UniProtKB-KW"/>
</dbReference>
<evidence type="ECO:0000313" key="6">
    <source>
        <dbReference type="EMBL" id="GAL84455.1"/>
    </source>
</evidence>